<dbReference type="AlphaFoldDB" id="A0A9Q9S253"/>
<organism evidence="2 3">
    <name type="scientific">Fusarium fujikuroi</name>
    <name type="common">Bakanae and foot rot disease fungus</name>
    <name type="synonym">Gibberella fujikuroi</name>
    <dbReference type="NCBI Taxonomy" id="5127"/>
    <lineage>
        <taxon>Eukaryota</taxon>
        <taxon>Fungi</taxon>
        <taxon>Dikarya</taxon>
        <taxon>Ascomycota</taxon>
        <taxon>Pezizomycotina</taxon>
        <taxon>Sordariomycetes</taxon>
        <taxon>Hypocreomycetidae</taxon>
        <taxon>Hypocreales</taxon>
        <taxon>Nectriaceae</taxon>
        <taxon>Fusarium</taxon>
        <taxon>Fusarium fujikuroi species complex</taxon>
    </lineage>
</organism>
<accession>A0A9Q9S253</accession>
<dbReference type="EMBL" id="CABFJX010000418">
    <property type="protein sequence ID" value="VTT83098.1"/>
    <property type="molecule type" value="Genomic_DNA"/>
</dbReference>
<protein>
    <submittedName>
        <fullName evidence="2">Uncharacterized protein</fullName>
    </submittedName>
</protein>
<reference evidence="2" key="1">
    <citation type="submission" date="2019-05" db="EMBL/GenBank/DDBJ databases">
        <authorList>
            <person name="Piombo E."/>
        </authorList>
    </citation>
    <scope>NUCLEOTIDE SEQUENCE</scope>
    <source>
        <strain evidence="2">C2S</strain>
    </source>
</reference>
<comment type="caution">
    <text evidence="2">The sequence shown here is derived from an EMBL/GenBank/DDBJ whole genome shotgun (WGS) entry which is preliminary data.</text>
</comment>
<evidence type="ECO:0000313" key="3">
    <source>
        <dbReference type="Proteomes" id="UP000760494"/>
    </source>
</evidence>
<evidence type="ECO:0000313" key="2">
    <source>
        <dbReference type="EMBL" id="VTT83098.1"/>
    </source>
</evidence>
<proteinExistence type="predicted"/>
<dbReference type="Proteomes" id="UP000760494">
    <property type="component" value="Unassembled WGS sequence"/>
</dbReference>
<sequence length="119" mass="13575">MEMVYAFTYILGLEEFEEDLEKVDLRLSSLEKSCEHVAKASRARDEIDRSKGSRSQEEPRDGDHDAEESRKERMADLKARLEDLNVGVGGARSGGLKRGYFLVNQEIDNLKIDKRNISL</sequence>
<gene>
    <name evidence="2" type="ORF">C2S_2868</name>
</gene>
<feature type="region of interest" description="Disordered" evidence="1">
    <location>
        <begin position="36"/>
        <end position="74"/>
    </location>
</feature>
<name>A0A9Q9S253_FUSFU</name>
<evidence type="ECO:0000256" key="1">
    <source>
        <dbReference type="SAM" id="MobiDB-lite"/>
    </source>
</evidence>